<dbReference type="STRING" id="1420583.V473_07215"/>
<dbReference type="Gene3D" id="3.30.50.20">
    <property type="entry name" value="prophage-derive protein ybcO"/>
    <property type="match status" value="1"/>
</dbReference>
<reference evidence="1 2" key="1">
    <citation type="journal article" date="2015" name="G3 (Bethesda)">
        <title>Insights into Ongoing Evolution of the Hexachlorocyclohexane Catabolic Pathway from Comparative Genomics of Ten Sphingomonadaceae Strains.</title>
        <authorList>
            <person name="Pearce S.L."/>
            <person name="Oakeshott J.G."/>
            <person name="Pandey G."/>
        </authorList>
    </citation>
    <scope>NUCLEOTIDE SEQUENCE [LARGE SCALE GENOMIC DNA]</scope>
    <source>
        <strain evidence="1 2">LL01</strain>
    </source>
</reference>
<evidence type="ECO:0008006" key="3">
    <source>
        <dbReference type="Google" id="ProtNLM"/>
    </source>
</evidence>
<dbReference type="Pfam" id="PF06147">
    <property type="entry name" value="DUF968"/>
    <property type="match status" value="1"/>
</dbReference>
<dbReference type="Proteomes" id="UP000052232">
    <property type="component" value="Unassembled WGS sequence"/>
</dbReference>
<comment type="caution">
    <text evidence="1">The sequence shown here is derived from an EMBL/GenBank/DDBJ whole genome shotgun (WGS) entry which is preliminary data.</text>
</comment>
<sequence>MLPRRISKAPKRSTRWRSQAHCNFVRSHACSACASTAAIEVAHVRTGTGAGMGQKPHDYWTISLCRDCHATQHRIGETTFERMHNINMKALAEEFAAKSPRRVEIMEAKRNG</sequence>
<evidence type="ECO:0000313" key="2">
    <source>
        <dbReference type="Proteomes" id="UP000052232"/>
    </source>
</evidence>
<name>A0A0J8AUP9_9SPHN</name>
<dbReference type="AlphaFoldDB" id="A0A0J8AUP9"/>
<dbReference type="RefSeq" id="WP_082679000.1">
    <property type="nucleotide sequence ID" value="NZ_KQ130434.1"/>
</dbReference>
<gene>
    <name evidence="1" type="ORF">V473_07215</name>
</gene>
<organism evidence="1 2">
    <name type="scientific">Sphingobium cupriresistens LL01</name>
    <dbReference type="NCBI Taxonomy" id="1420583"/>
    <lineage>
        <taxon>Bacteria</taxon>
        <taxon>Pseudomonadati</taxon>
        <taxon>Pseudomonadota</taxon>
        <taxon>Alphaproteobacteria</taxon>
        <taxon>Sphingomonadales</taxon>
        <taxon>Sphingomonadaceae</taxon>
        <taxon>Sphingobium</taxon>
    </lineage>
</organism>
<protein>
    <recommendedName>
        <fullName evidence="3">HNH endonuclease</fullName>
    </recommendedName>
</protein>
<dbReference type="EMBL" id="JACT01000001">
    <property type="protein sequence ID" value="KMS57955.1"/>
    <property type="molecule type" value="Genomic_DNA"/>
</dbReference>
<accession>A0A0J8AUP9</accession>
<dbReference type="InterPro" id="IPR010373">
    <property type="entry name" value="DUF968"/>
</dbReference>
<keyword evidence="2" id="KW-1185">Reference proteome</keyword>
<dbReference type="PATRIC" id="fig|1420583.3.peg.1453"/>
<evidence type="ECO:0000313" key="1">
    <source>
        <dbReference type="EMBL" id="KMS57955.1"/>
    </source>
</evidence>
<proteinExistence type="predicted"/>